<sequence length="119" mass="14350">MFDFAKFKEGYVPPTRLDYIKSFLKLPTWKGAVRTASYWDRDPMSETEYQEFMDITSDSKWNNENADRIQRLRCRTTFGFYLSDWFKYLSRPFTDSFETFTHDHFDNAYNEAVYNADGH</sequence>
<name>A0A7G7WXH1_9CAUD</name>
<evidence type="ECO:0000313" key="1">
    <source>
        <dbReference type="EMBL" id="QNH71915.1"/>
    </source>
</evidence>
<evidence type="ECO:0000313" key="2">
    <source>
        <dbReference type="Proteomes" id="UP000515832"/>
    </source>
</evidence>
<gene>
    <name evidence="1" type="ORF">P9VFCI_084</name>
</gene>
<dbReference type="EMBL" id="MT778839">
    <property type="protein sequence ID" value="QNH71915.1"/>
    <property type="molecule type" value="Genomic_DNA"/>
</dbReference>
<proteinExistence type="predicted"/>
<accession>A0A7G7WXH1</accession>
<reference evidence="1 2" key="1">
    <citation type="submission" date="2020-07" db="EMBL/GenBank/DDBJ databases">
        <title>Complete genome sequence of Rhizobium leguminosarum bacteriophage vB_RlegM_P9VFCI.</title>
        <authorList>
            <person name="Gunathilake D."/>
            <person name="Bhat S."/>
            <person name="Yost C.K."/>
            <person name="Hynes M.F."/>
        </authorList>
    </citation>
    <scope>NUCLEOTIDE SEQUENCE [LARGE SCALE GENOMIC DNA]</scope>
</reference>
<dbReference type="Proteomes" id="UP000515832">
    <property type="component" value="Segment"/>
</dbReference>
<protein>
    <submittedName>
        <fullName evidence="1">Uncharacterized protein</fullName>
    </submittedName>
</protein>
<keyword evidence="2" id="KW-1185">Reference proteome</keyword>
<organism evidence="1 2">
    <name type="scientific">Rhizobium phage P9VFCI</name>
    <dbReference type="NCBI Taxonomy" id="2763531"/>
    <lineage>
        <taxon>Viruses</taxon>
        <taxon>Duplodnaviria</taxon>
        <taxon>Heunggongvirae</taxon>
        <taxon>Uroviricota</taxon>
        <taxon>Caudoviricetes</taxon>
        <taxon>Pootjesviridae</taxon>
        <taxon>Innesvirus</taxon>
        <taxon>Innesvirus P9VFCI</taxon>
    </lineage>
</organism>